<proteinExistence type="predicted"/>
<dbReference type="SUPFAM" id="SSF81383">
    <property type="entry name" value="F-box domain"/>
    <property type="match status" value="1"/>
</dbReference>
<gene>
    <name evidence="2" type="ORF">CLUMA_CG016792</name>
</gene>
<sequence length="408" mass="48203">MDDDICYLLDIVPAEVKQIIFQYLGVEDLLSLCCTCKSLNEFIGSSHDCMKKIWIKFYTFKLKDLDSLKSSVRIYEKLKVNRVKLNEHFIYLADLHQSWRKILIYNCELKRMELLLNFIKTFSETVEELEISDIEVLNNEIDIKTIKFPNLKRLMFRNVPSTIIEAFLDVNKKLENVSFDIVLAIEGKMSLEELTDTLLHRCQHLNHLQLGPHYIKCLFDQENCNVNYHFKLSKLLLKFPLIRDPSPNISMNVKMFLKDQPNIEWILFLELDDDDILNPAWNEIPSLNHLTFYGLEELFKSMELQMQPNNEILQIDLLSRKILISQLRKVFVAAPNLRVLHVHTLTKYIIEFTVKNHQMIREICYENIEEEAEQFYESLKSSFDEIKNTKVCYRKSAPTINIVQKPDI</sequence>
<evidence type="ECO:0000313" key="2">
    <source>
        <dbReference type="EMBL" id="CRL03632.1"/>
    </source>
</evidence>
<keyword evidence="3" id="KW-1185">Reference proteome</keyword>
<dbReference type="OrthoDB" id="9970076at2759"/>
<feature type="domain" description="F-box" evidence="1">
    <location>
        <begin position="6"/>
        <end position="57"/>
    </location>
</feature>
<evidence type="ECO:0000313" key="3">
    <source>
        <dbReference type="Proteomes" id="UP000183832"/>
    </source>
</evidence>
<evidence type="ECO:0000259" key="1">
    <source>
        <dbReference type="PROSITE" id="PS50181"/>
    </source>
</evidence>
<accession>A0A1J1IU44</accession>
<dbReference type="InterPro" id="IPR001810">
    <property type="entry name" value="F-box_dom"/>
</dbReference>
<name>A0A1J1IU44_9DIPT</name>
<dbReference type="CDD" id="cd09917">
    <property type="entry name" value="F-box_SF"/>
    <property type="match status" value="1"/>
</dbReference>
<dbReference type="Proteomes" id="UP000183832">
    <property type="component" value="Unassembled WGS sequence"/>
</dbReference>
<organism evidence="2 3">
    <name type="scientific">Clunio marinus</name>
    <dbReference type="NCBI Taxonomy" id="568069"/>
    <lineage>
        <taxon>Eukaryota</taxon>
        <taxon>Metazoa</taxon>
        <taxon>Ecdysozoa</taxon>
        <taxon>Arthropoda</taxon>
        <taxon>Hexapoda</taxon>
        <taxon>Insecta</taxon>
        <taxon>Pterygota</taxon>
        <taxon>Neoptera</taxon>
        <taxon>Endopterygota</taxon>
        <taxon>Diptera</taxon>
        <taxon>Nematocera</taxon>
        <taxon>Chironomoidea</taxon>
        <taxon>Chironomidae</taxon>
        <taxon>Clunio</taxon>
    </lineage>
</organism>
<dbReference type="AlphaFoldDB" id="A0A1J1IU44"/>
<protein>
    <submittedName>
        <fullName evidence="2">CLUMA_CG016792, isoform A</fullName>
    </submittedName>
</protein>
<dbReference type="InterPro" id="IPR036047">
    <property type="entry name" value="F-box-like_dom_sf"/>
</dbReference>
<reference evidence="2 3" key="1">
    <citation type="submission" date="2015-04" db="EMBL/GenBank/DDBJ databases">
        <authorList>
            <person name="Syromyatnikov M.Y."/>
            <person name="Popov V.N."/>
        </authorList>
    </citation>
    <scope>NUCLEOTIDE SEQUENCE [LARGE SCALE GENOMIC DNA]</scope>
</reference>
<dbReference type="PROSITE" id="PS50181">
    <property type="entry name" value="FBOX"/>
    <property type="match status" value="1"/>
</dbReference>
<dbReference type="Pfam" id="PF12937">
    <property type="entry name" value="F-box-like"/>
    <property type="match status" value="1"/>
</dbReference>
<dbReference type="SMART" id="SM00256">
    <property type="entry name" value="FBOX"/>
    <property type="match status" value="1"/>
</dbReference>
<dbReference type="EMBL" id="CVRI01000059">
    <property type="protein sequence ID" value="CRL03632.1"/>
    <property type="molecule type" value="Genomic_DNA"/>
</dbReference>